<accession>A0A0V1HFA1</accession>
<proteinExistence type="predicted"/>
<dbReference type="Proteomes" id="UP000055024">
    <property type="component" value="Unassembled WGS sequence"/>
</dbReference>
<protein>
    <submittedName>
        <fullName evidence="2">Uncharacterized protein</fullName>
    </submittedName>
</protein>
<gene>
    <name evidence="2" type="ORF">T11_18462</name>
</gene>
<evidence type="ECO:0000256" key="1">
    <source>
        <dbReference type="SAM" id="Phobius"/>
    </source>
</evidence>
<keyword evidence="1" id="KW-0812">Transmembrane</keyword>
<dbReference type="AlphaFoldDB" id="A0A0V1HFA1"/>
<comment type="caution">
    <text evidence="2">The sequence shown here is derived from an EMBL/GenBank/DDBJ whole genome shotgun (WGS) entry which is preliminary data.</text>
</comment>
<feature type="transmembrane region" description="Helical" evidence="1">
    <location>
        <begin position="33"/>
        <end position="50"/>
    </location>
</feature>
<evidence type="ECO:0000313" key="3">
    <source>
        <dbReference type="Proteomes" id="UP000055024"/>
    </source>
</evidence>
<evidence type="ECO:0000313" key="2">
    <source>
        <dbReference type="EMBL" id="KRZ09063.1"/>
    </source>
</evidence>
<keyword evidence="1" id="KW-1133">Transmembrane helix</keyword>
<sequence>MNRFSTSSNGVQPEFDFYKQEKLLCLISMAPDFSLFVTFILYVPLTFVYVRKLRLQYLNSQHLLE</sequence>
<name>A0A0V1HFA1_9BILA</name>
<keyword evidence="1" id="KW-0472">Membrane</keyword>
<reference evidence="2 3" key="1">
    <citation type="submission" date="2015-01" db="EMBL/GenBank/DDBJ databases">
        <title>Evolution of Trichinella species and genotypes.</title>
        <authorList>
            <person name="Korhonen P.K."/>
            <person name="Edoardo P."/>
            <person name="Giuseppe L.R."/>
            <person name="Gasser R.B."/>
        </authorList>
    </citation>
    <scope>NUCLEOTIDE SEQUENCE [LARGE SCALE GENOMIC DNA]</scope>
    <source>
        <strain evidence="2">ISS1029</strain>
    </source>
</reference>
<dbReference type="EMBL" id="JYDP01000077">
    <property type="protein sequence ID" value="KRZ09063.1"/>
    <property type="molecule type" value="Genomic_DNA"/>
</dbReference>
<keyword evidence="3" id="KW-1185">Reference proteome</keyword>
<organism evidence="2 3">
    <name type="scientific">Trichinella zimbabwensis</name>
    <dbReference type="NCBI Taxonomy" id="268475"/>
    <lineage>
        <taxon>Eukaryota</taxon>
        <taxon>Metazoa</taxon>
        <taxon>Ecdysozoa</taxon>
        <taxon>Nematoda</taxon>
        <taxon>Enoplea</taxon>
        <taxon>Dorylaimia</taxon>
        <taxon>Trichinellida</taxon>
        <taxon>Trichinellidae</taxon>
        <taxon>Trichinella</taxon>
    </lineage>
</organism>